<sequence length="252" mass="28361">MGRRMRKKEDFYEEDFYEDEEELDLMDLVFTLLRRWKLITLIALPIFGLGIFFAATRPTVYKAEMTMMVSSGRNFSASSLDGGELSVNQKLATTYAEIAKSNIILKNVIKKYDLDTTLKGLQNSVTIAPVEDTELLQLTYKNSDPGLAAAVVNEIGNEFMLKVREVMNFQNIKVVEPAEVPREALPKKRALIVAISFVLSIMMGCMTAFIVEFFFCKLRKPKDIEKILGTSMLGMVPDFNLSLVNGGNDGQK</sequence>
<dbReference type="STRING" id="1319815.HMPREF0202_01786"/>
<dbReference type="AlphaFoldDB" id="U7V9K2"/>
<evidence type="ECO:0000313" key="8">
    <source>
        <dbReference type="EMBL" id="ERT68397.1"/>
    </source>
</evidence>
<dbReference type="PANTHER" id="PTHR32309:SF13">
    <property type="entry name" value="FERRIC ENTEROBACTIN TRANSPORT PROTEIN FEPE"/>
    <property type="match status" value="1"/>
</dbReference>
<evidence type="ECO:0000256" key="3">
    <source>
        <dbReference type="ARBA" id="ARBA00022692"/>
    </source>
</evidence>
<evidence type="ECO:0000256" key="4">
    <source>
        <dbReference type="ARBA" id="ARBA00022989"/>
    </source>
</evidence>
<organism evidence="8 9">
    <name type="scientific">Cetobacterium somerae ATCC BAA-474</name>
    <dbReference type="NCBI Taxonomy" id="1319815"/>
    <lineage>
        <taxon>Bacteria</taxon>
        <taxon>Fusobacteriati</taxon>
        <taxon>Fusobacteriota</taxon>
        <taxon>Fusobacteriia</taxon>
        <taxon>Fusobacteriales</taxon>
        <taxon>Fusobacteriaceae</taxon>
        <taxon>Cetobacterium</taxon>
    </lineage>
</organism>
<dbReference type="InterPro" id="IPR050445">
    <property type="entry name" value="Bact_polysacc_biosynth/exp"/>
</dbReference>
<accession>U7V9K2</accession>
<dbReference type="EMBL" id="AXZF01000067">
    <property type="protein sequence ID" value="ERT68397.1"/>
    <property type="molecule type" value="Genomic_DNA"/>
</dbReference>
<dbReference type="HOGENOM" id="CLU_082668_2_0_0"/>
<keyword evidence="5 6" id="KW-0472">Membrane</keyword>
<protein>
    <recommendedName>
        <fullName evidence="7">Polysaccharide chain length determinant N-terminal domain-containing protein</fullName>
    </recommendedName>
</protein>
<evidence type="ECO:0000256" key="5">
    <source>
        <dbReference type="ARBA" id="ARBA00023136"/>
    </source>
</evidence>
<dbReference type="InterPro" id="IPR003856">
    <property type="entry name" value="LPS_length_determ_N"/>
</dbReference>
<feature type="domain" description="Polysaccharide chain length determinant N-terminal" evidence="7">
    <location>
        <begin position="21"/>
        <end position="111"/>
    </location>
</feature>
<keyword evidence="3 6" id="KW-0812">Transmembrane</keyword>
<comment type="caution">
    <text evidence="8">The sequence shown here is derived from an EMBL/GenBank/DDBJ whole genome shotgun (WGS) entry which is preliminary data.</text>
</comment>
<evidence type="ECO:0000313" key="9">
    <source>
        <dbReference type="Proteomes" id="UP000017081"/>
    </source>
</evidence>
<gene>
    <name evidence="8" type="ORF">HMPREF0202_01786</name>
</gene>
<evidence type="ECO:0000256" key="2">
    <source>
        <dbReference type="ARBA" id="ARBA00022475"/>
    </source>
</evidence>
<keyword evidence="2" id="KW-1003">Cell membrane</keyword>
<name>U7V9K2_9FUSO</name>
<dbReference type="Pfam" id="PF02706">
    <property type="entry name" value="Wzz"/>
    <property type="match status" value="1"/>
</dbReference>
<dbReference type="PANTHER" id="PTHR32309">
    <property type="entry name" value="TYROSINE-PROTEIN KINASE"/>
    <property type="match status" value="1"/>
</dbReference>
<feature type="transmembrane region" description="Helical" evidence="6">
    <location>
        <begin position="36"/>
        <end position="55"/>
    </location>
</feature>
<reference evidence="8 9" key="1">
    <citation type="submission" date="2013-08" db="EMBL/GenBank/DDBJ databases">
        <authorList>
            <person name="Weinstock G."/>
            <person name="Sodergren E."/>
            <person name="Wylie T."/>
            <person name="Fulton L."/>
            <person name="Fulton R."/>
            <person name="Fronick C."/>
            <person name="O'Laughlin M."/>
            <person name="Godfrey J."/>
            <person name="Miner T."/>
            <person name="Herter B."/>
            <person name="Appelbaum E."/>
            <person name="Cordes M."/>
            <person name="Lek S."/>
            <person name="Wollam A."/>
            <person name="Pepin K.H."/>
            <person name="Palsikar V.B."/>
            <person name="Mitreva M."/>
            <person name="Wilson R.K."/>
        </authorList>
    </citation>
    <scope>NUCLEOTIDE SEQUENCE [LARGE SCALE GENOMIC DNA]</scope>
    <source>
        <strain evidence="8 9">ATCC BAA-474</strain>
    </source>
</reference>
<dbReference type="GO" id="GO:0005886">
    <property type="term" value="C:plasma membrane"/>
    <property type="evidence" value="ECO:0007669"/>
    <property type="project" value="UniProtKB-SubCell"/>
</dbReference>
<comment type="subcellular location">
    <subcellularLocation>
        <location evidence="1">Cell membrane</location>
        <topology evidence="1">Multi-pass membrane protein</topology>
    </subcellularLocation>
</comment>
<keyword evidence="4 6" id="KW-1133">Transmembrane helix</keyword>
<evidence type="ECO:0000259" key="7">
    <source>
        <dbReference type="Pfam" id="PF02706"/>
    </source>
</evidence>
<feature type="transmembrane region" description="Helical" evidence="6">
    <location>
        <begin position="190"/>
        <end position="216"/>
    </location>
</feature>
<proteinExistence type="predicted"/>
<evidence type="ECO:0000256" key="6">
    <source>
        <dbReference type="SAM" id="Phobius"/>
    </source>
</evidence>
<keyword evidence="9" id="KW-1185">Reference proteome</keyword>
<dbReference type="Proteomes" id="UP000017081">
    <property type="component" value="Unassembled WGS sequence"/>
</dbReference>
<evidence type="ECO:0000256" key="1">
    <source>
        <dbReference type="ARBA" id="ARBA00004651"/>
    </source>
</evidence>
<dbReference type="GO" id="GO:0004713">
    <property type="term" value="F:protein tyrosine kinase activity"/>
    <property type="evidence" value="ECO:0007669"/>
    <property type="project" value="TreeGrafter"/>
</dbReference>
<dbReference type="eggNOG" id="COG3944">
    <property type="taxonomic scope" value="Bacteria"/>
</dbReference>